<dbReference type="RefSeq" id="WP_082835556.1">
    <property type="nucleotide sequence ID" value="NZ_JYNE01000019.1"/>
</dbReference>
<evidence type="ECO:0000256" key="1">
    <source>
        <dbReference type="ARBA" id="ARBA00005701"/>
    </source>
</evidence>
<evidence type="ECO:0000313" key="3">
    <source>
        <dbReference type="EMBL" id="KNH02868.1"/>
    </source>
</evidence>
<dbReference type="InterPro" id="IPR012875">
    <property type="entry name" value="SDHF4"/>
</dbReference>
<proteinExistence type="inferred from homology"/>
<accession>A0A0L1KFW6</accession>
<feature type="region of interest" description="Disordered" evidence="2">
    <location>
        <begin position="1"/>
        <end position="41"/>
    </location>
</feature>
<gene>
    <name evidence="3" type="ORF">J121_2801</name>
</gene>
<protein>
    <recommendedName>
        <fullName evidence="5">DUF1674 domain-containing protein</fullName>
    </recommendedName>
</protein>
<evidence type="ECO:0000256" key="2">
    <source>
        <dbReference type="SAM" id="MobiDB-lite"/>
    </source>
</evidence>
<sequence length="52" mass="5840">MPKRATTRPEGFKKPAHWTNDAPPAPRKGSNDEDLSPTRYGDWVKDGIAIDF</sequence>
<dbReference type="Proteomes" id="UP000037446">
    <property type="component" value="Unassembled WGS sequence"/>
</dbReference>
<dbReference type="PATRIC" id="fig|1306953.7.peg.2893"/>
<reference evidence="3" key="1">
    <citation type="submission" date="2015-02" db="EMBL/GenBank/DDBJ databases">
        <authorList>
            <person name="Chooi Y.-H."/>
        </authorList>
    </citation>
    <scope>NUCLEOTIDE SEQUENCE [LARGE SCALE GENOMIC DNA]</scope>
    <source>
        <strain evidence="3">LAMA 915</strain>
    </source>
</reference>
<comment type="caution">
    <text evidence="3">The sequence shown here is derived from an EMBL/GenBank/DDBJ whole genome shotgun (WGS) entry which is preliminary data.</text>
</comment>
<name>A0A0L1KFW6_9SPHN</name>
<dbReference type="GeneID" id="93687390"/>
<dbReference type="EMBL" id="JYNE01000019">
    <property type="protein sequence ID" value="KNH02868.1"/>
    <property type="molecule type" value="Genomic_DNA"/>
</dbReference>
<evidence type="ECO:0008006" key="5">
    <source>
        <dbReference type="Google" id="ProtNLM"/>
    </source>
</evidence>
<dbReference type="AlphaFoldDB" id="A0A0L1KFW6"/>
<evidence type="ECO:0000313" key="4">
    <source>
        <dbReference type="Proteomes" id="UP000037446"/>
    </source>
</evidence>
<organism evidence="3 4">
    <name type="scientific">Qipengyuania citrea LAMA 915</name>
    <dbReference type="NCBI Taxonomy" id="1306953"/>
    <lineage>
        <taxon>Bacteria</taxon>
        <taxon>Pseudomonadati</taxon>
        <taxon>Pseudomonadota</taxon>
        <taxon>Alphaproteobacteria</taxon>
        <taxon>Sphingomonadales</taxon>
        <taxon>Erythrobacteraceae</taxon>
        <taxon>Qipengyuania</taxon>
    </lineage>
</organism>
<comment type="similarity">
    <text evidence="1">Belongs to the SDHAF4 family.</text>
</comment>
<dbReference type="Pfam" id="PF07896">
    <property type="entry name" value="DUF1674"/>
    <property type="match status" value="1"/>
</dbReference>